<protein>
    <recommendedName>
        <fullName evidence="1">Dienelactone hydrolase domain-containing protein</fullName>
    </recommendedName>
</protein>
<proteinExistence type="predicted"/>
<dbReference type="Gene3D" id="3.40.50.1820">
    <property type="entry name" value="alpha/beta hydrolase"/>
    <property type="match status" value="1"/>
</dbReference>
<evidence type="ECO:0000313" key="2">
    <source>
        <dbReference type="EMBL" id="CZR70124.1"/>
    </source>
</evidence>
<gene>
    <name evidence="2" type="ORF">PAC_20025</name>
</gene>
<name>A0A1L7XYN6_9HELO</name>
<dbReference type="InterPro" id="IPR029058">
    <property type="entry name" value="AB_hydrolase_fold"/>
</dbReference>
<dbReference type="OrthoDB" id="17560at2759"/>
<dbReference type="SUPFAM" id="SSF53474">
    <property type="entry name" value="alpha/beta-Hydrolases"/>
    <property type="match status" value="1"/>
</dbReference>
<evidence type="ECO:0000313" key="3">
    <source>
        <dbReference type="Proteomes" id="UP000184330"/>
    </source>
</evidence>
<dbReference type="EMBL" id="FJOG01000097">
    <property type="protein sequence ID" value="CZR70124.1"/>
    <property type="molecule type" value="Genomic_DNA"/>
</dbReference>
<reference evidence="2 3" key="1">
    <citation type="submission" date="2016-03" db="EMBL/GenBank/DDBJ databases">
        <authorList>
            <person name="Ploux O."/>
        </authorList>
    </citation>
    <scope>NUCLEOTIDE SEQUENCE [LARGE SCALE GENOMIC DNA]</scope>
    <source>
        <strain evidence="2 3">UAMH 11012</strain>
    </source>
</reference>
<keyword evidence="3" id="KW-1185">Reference proteome</keyword>
<evidence type="ECO:0000259" key="1">
    <source>
        <dbReference type="Pfam" id="PF01738"/>
    </source>
</evidence>
<dbReference type="InterPro" id="IPR002925">
    <property type="entry name" value="Dienelactn_hydro"/>
</dbReference>
<dbReference type="PANTHER" id="PTHR17630">
    <property type="entry name" value="DIENELACTONE HYDROLASE"/>
    <property type="match status" value="1"/>
</dbReference>
<dbReference type="PANTHER" id="PTHR17630:SF105">
    <property type="entry name" value="DIENELACTONE HYDROLASE FAMILY PROTEIN (AFU_ORTHOLOGUE AFUA_4G08790)"/>
    <property type="match status" value="1"/>
</dbReference>
<dbReference type="STRING" id="576137.A0A1L7XYN6"/>
<dbReference type="GO" id="GO:0016787">
    <property type="term" value="F:hydrolase activity"/>
    <property type="evidence" value="ECO:0007669"/>
    <property type="project" value="InterPro"/>
</dbReference>
<dbReference type="Pfam" id="PF01738">
    <property type="entry name" value="DLH"/>
    <property type="match status" value="1"/>
</dbReference>
<feature type="domain" description="Dienelactone hydrolase" evidence="1">
    <location>
        <begin position="149"/>
        <end position="286"/>
    </location>
</feature>
<dbReference type="AlphaFoldDB" id="A0A1L7XYN6"/>
<organism evidence="2 3">
    <name type="scientific">Phialocephala subalpina</name>
    <dbReference type="NCBI Taxonomy" id="576137"/>
    <lineage>
        <taxon>Eukaryota</taxon>
        <taxon>Fungi</taxon>
        <taxon>Dikarya</taxon>
        <taxon>Ascomycota</taxon>
        <taxon>Pezizomycotina</taxon>
        <taxon>Leotiomycetes</taxon>
        <taxon>Helotiales</taxon>
        <taxon>Mollisiaceae</taxon>
        <taxon>Phialocephala</taxon>
        <taxon>Phialocephala fortinii species complex</taxon>
    </lineage>
</organism>
<sequence length="288" mass="30975">MSCPDCFKGSVHGHAKSTGTEETLHGVLTYIAGSASTQNASKSTIIFITDAFGFNLVNSKLLADYYAEKTGFRVVVPDIIPGGGVPLSTLKLMEAVTSPVSWWNISGHIWRVVSLIRMLTVVIPFGLRTRGVFPKVLAYARGIKAELPAGGKLGAAGFCWGGLQSTKLSQEPAVEGGSFSLIDAHFTAHPAGLKESGDFVEGVRKFNVPFSMAIGDQDFVLSKDAVANIEANLRKEFAGNHEQHYEVRIYPNCGHGFAVRADPNKTVENEAAGKAADQAIDWFKRFLG</sequence>
<accession>A0A1L7XYN6</accession>
<dbReference type="Proteomes" id="UP000184330">
    <property type="component" value="Unassembled WGS sequence"/>
</dbReference>